<feature type="transmembrane region" description="Helical" evidence="6">
    <location>
        <begin position="298"/>
        <end position="318"/>
    </location>
</feature>
<dbReference type="AlphaFoldDB" id="A0A7C4Y491"/>
<proteinExistence type="predicted"/>
<feature type="transmembrane region" description="Helical" evidence="6">
    <location>
        <begin position="15"/>
        <end position="36"/>
    </location>
</feature>
<evidence type="ECO:0000313" key="7">
    <source>
        <dbReference type="EMBL" id="HGW91241.1"/>
    </source>
</evidence>
<protein>
    <submittedName>
        <fullName evidence="7">Flippase-like domain-containing protein</fullName>
    </submittedName>
</protein>
<keyword evidence="4 6" id="KW-1133">Transmembrane helix</keyword>
<dbReference type="Pfam" id="PF03706">
    <property type="entry name" value="LPG_synthase_TM"/>
    <property type="match status" value="1"/>
</dbReference>
<feature type="transmembrane region" description="Helical" evidence="6">
    <location>
        <begin position="161"/>
        <end position="181"/>
    </location>
</feature>
<organism evidence="7">
    <name type="scientific">candidate division WOR-3 bacterium</name>
    <dbReference type="NCBI Taxonomy" id="2052148"/>
    <lineage>
        <taxon>Bacteria</taxon>
        <taxon>Bacteria division WOR-3</taxon>
    </lineage>
</organism>
<reference evidence="7" key="1">
    <citation type="journal article" date="2020" name="mSystems">
        <title>Genome- and Community-Level Interaction Insights into Carbon Utilization and Element Cycling Functions of Hydrothermarchaeota in Hydrothermal Sediment.</title>
        <authorList>
            <person name="Zhou Z."/>
            <person name="Liu Y."/>
            <person name="Xu W."/>
            <person name="Pan J."/>
            <person name="Luo Z.H."/>
            <person name="Li M."/>
        </authorList>
    </citation>
    <scope>NUCLEOTIDE SEQUENCE [LARGE SCALE GENOMIC DNA]</scope>
    <source>
        <strain evidence="7">SpSt-780</strain>
    </source>
</reference>
<evidence type="ECO:0000256" key="2">
    <source>
        <dbReference type="ARBA" id="ARBA00022475"/>
    </source>
</evidence>
<dbReference type="GO" id="GO:0005886">
    <property type="term" value="C:plasma membrane"/>
    <property type="evidence" value="ECO:0007669"/>
    <property type="project" value="UniProtKB-SubCell"/>
</dbReference>
<dbReference type="NCBIfam" id="TIGR00374">
    <property type="entry name" value="flippase-like domain"/>
    <property type="match status" value="1"/>
</dbReference>
<feature type="transmembrane region" description="Helical" evidence="6">
    <location>
        <begin position="215"/>
        <end position="239"/>
    </location>
</feature>
<evidence type="ECO:0000256" key="5">
    <source>
        <dbReference type="ARBA" id="ARBA00023136"/>
    </source>
</evidence>
<keyword evidence="5 6" id="KW-0472">Membrane</keyword>
<gene>
    <name evidence="7" type="ORF">ENV67_01700</name>
</gene>
<comment type="subcellular location">
    <subcellularLocation>
        <location evidence="1">Cell membrane</location>
        <topology evidence="1">Multi-pass membrane protein</topology>
    </subcellularLocation>
</comment>
<evidence type="ECO:0000256" key="1">
    <source>
        <dbReference type="ARBA" id="ARBA00004651"/>
    </source>
</evidence>
<dbReference type="EMBL" id="DTHG01000019">
    <property type="protein sequence ID" value="HGW91241.1"/>
    <property type="molecule type" value="Genomic_DNA"/>
</dbReference>
<evidence type="ECO:0000256" key="3">
    <source>
        <dbReference type="ARBA" id="ARBA00022692"/>
    </source>
</evidence>
<evidence type="ECO:0000256" key="4">
    <source>
        <dbReference type="ARBA" id="ARBA00022989"/>
    </source>
</evidence>
<dbReference type="PANTHER" id="PTHR37693">
    <property type="entry name" value="PHOSPHATIDYLGLYCEROL LYSYLTRANSFERASE"/>
    <property type="match status" value="1"/>
</dbReference>
<keyword evidence="2" id="KW-1003">Cell membrane</keyword>
<comment type="caution">
    <text evidence="7">The sequence shown here is derived from an EMBL/GenBank/DDBJ whole genome shotgun (WGS) entry which is preliminary data.</text>
</comment>
<sequence length="323" mass="38096">MVEIKREELIRKIKIGLFIFVLITLSIFVFTFIFTYEEETKDFFKYFKKLYLLYTFLFWLFFIIFDTLTIYFISFKIKRIGFLDCFTLITTGQFLATTTPFGIFGLPFQIYYLNKKNYEIGEGLSIFGIKSAIYIILYIFLIPIVLIYTGSIFENIYFKHAFKVISFIILIGIFLIILFAIKPEKLSKIIKWKRLNDEIIRFRNTIFSYFSSSPFYFFLSFIFASLSYLSYIFIPVFLLKGLQLDFSVQRVMLYQIALRFGILFSPSPGGSGFAEAGFLALFFKVIPVHFLGIYTLLWRFFTAYLGPIVGGIFLINFLRKEKI</sequence>
<evidence type="ECO:0000256" key="6">
    <source>
        <dbReference type="SAM" id="Phobius"/>
    </source>
</evidence>
<name>A0A7C4Y491_UNCW3</name>
<dbReference type="InterPro" id="IPR022791">
    <property type="entry name" value="L-PG_synthase/AglD"/>
</dbReference>
<keyword evidence="3 6" id="KW-0812">Transmembrane</keyword>
<dbReference type="PANTHER" id="PTHR37693:SF1">
    <property type="entry name" value="INTEGRAL MEMBRANE PROTEIN"/>
    <property type="match status" value="1"/>
</dbReference>
<feature type="transmembrane region" description="Helical" evidence="6">
    <location>
        <begin position="51"/>
        <end position="73"/>
    </location>
</feature>
<feature type="transmembrane region" description="Helical" evidence="6">
    <location>
        <begin position="260"/>
        <end position="286"/>
    </location>
</feature>
<feature type="transmembrane region" description="Helical" evidence="6">
    <location>
        <begin position="85"/>
        <end position="112"/>
    </location>
</feature>
<feature type="transmembrane region" description="Helical" evidence="6">
    <location>
        <begin position="132"/>
        <end position="149"/>
    </location>
</feature>
<accession>A0A7C4Y491</accession>